<dbReference type="GeneID" id="106817831"/>
<organism evidence="7 8">
    <name type="scientific">Priapulus caudatus</name>
    <name type="common">Priapulid worm</name>
    <dbReference type="NCBI Taxonomy" id="37621"/>
    <lineage>
        <taxon>Eukaryota</taxon>
        <taxon>Metazoa</taxon>
        <taxon>Ecdysozoa</taxon>
        <taxon>Scalidophora</taxon>
        <taxon>Priapulida</taxon>
        <taxon>Priapulimorpha</taxon>
        <taxon>Priapulimorphida</taxon>
        <taxon>Priapulidae</taxon>
        <taxon>Priapulus</taxon>
    </lineage>
</organism>
<accession>A0ABM1F0Q0</accession>
<evidence type="ECO:0000259" key="6">
    <source>
        <dbReference type="PROSITE" id="PS50240"/>
    </source>
</evidence>
<evidence type="ECO:0000256" key="5">
    <source>
        <dbReference type="SAM" id="SignalP"/>
    </source>
</evidence>
<dbReference type="PANTHER" id="PTHR24276:SF91">
    <property type="entry name" value="AT26814P-RELATED"/>
    <property type="match status" value="1"/>
</dbReference>
<dbReference type="Gene3D" id="2.40.10.10">
    <property type="entry name" value="Trypsin-like serine proteases"/>
    <property type="match status" value="1"/>
</dbReference>
<dbReference type="RefSeq" id="XP_014678021.1">
    <property type="nucleotide sequence ID" value="XM_014822535.1"/>
</dbReference>
<evidence type="ECO:0000256" key="2">
    <source>
        <dbReference type="ARBA" id="ARBA00022801"/>
    </source>
</evidence>
<evidence type="ECO:0000256" key="1">
    <source>
        <dbReference type="ARBA" id="ARBA00022670"/>
    </source>
</evidence>
<keyword evidence="5" id="KW-0732">Signal</keyword>
<feature type="domain" description="Peptidase S1" evidence="6">
    <location>
        <begin position="34"/>
        <end position="194"/>
    </location>
</feature>
<evidence type="ECO:0000313" key="7">
    <source>
        <dbReference type="Proteomes" id="UP000695022"/>
    </source>
</evidence>
<dbReference type="InterPro" id="IPR043504">
    <property type="entry name" value="Peptidase_S1_PA_chymotrypsin"/>
</dbReference>
<dbReference type="Pfam" id="PF00089">
    <property type="entry name" value="Trypsin"/>
    <property type="match status" value="1"/>
</dbReference>
<keyword evidence="7" id="KW-1185">Reference proteome</keyword>
<keyword evidence="2" id="KW-0378">Hydrolase</keyword>
<protein>
    <submittedName>
        <fullName evidence="8">Trypsin alpha-like</fullName>
    </submittedName>
</protein>
<keyword evidence="4" id="KW-1015">Disulfide bond</keyword>
<dbReference type="SUPFAM" id="SSF50494">
    <property type="entry name" value="Trypsin-like serine proteases"/>
    <property type="match status" value="1"/>
</dbReference>
<keyword evidence="1" id="KW-0645">Protease</keyword>
<reference evidence="8" key="1">
    <citation type="submission" date="2025-08" db="UniProtKB">
        <authorList>
            <consortium name="RefSeq"/>
        </authorList>
    </citation>
    <scope>IDENTIFICATION</scope>
</reference>
<name>A0ABM1F0Q0_PRICU</name>
<feature type="chain" id="PRO_5046966409" evidence="5">
    <location>
        <begin position="16"/>
        <end position="194"/>
    </location>
</feature>
<dbReference type="InterPro" id="IPR009003">
    <property type="entry name" value="Peptidase_S1_PA"/>
</dbReference>
<evidence type="ECO:0000313" key="8">
    <source>
        <dbReference type="RefSeq" id="XP_014678021.1"/>
    </source>
</evidence>
<dbReference type="InterPro" id="IPR001254">
    <property type="entry name" value="Trypsin_dom"/>
</dbReference>
<feature type="signal peptide" evidence="5">
    <location>
        <begin position="1"/>
        <end position="15"/>
    </location>
</feature>
<evidence type="ECO:0000256" key="3">
    <source>
        <dbReference type="ARBA" id="ARBA00022825"/>
    </source>
</evidence>
<evidence type="ECO:0000256" key="4">
    <source>
        <dbReference type="ARBA" id="ARBA00023157"/>
    </source>
</evidence>
<gene>
    <name evidence="8" type="primary">LOC106817831</name>
</gene>
<dbReference type="Proteomes" id="UP000695022">
    <property type="component" value="Unplaced"/>
</dbReference>
<dbReference type="PANTHER" id="PTHR24276">
    <property type="entry name" value="POLYSERASE-RELATED"/>
    <property type="match status" value="1"/>
</dbReference>
<dbReference type="PROSITE" id="PS50240">
    <property type="entry name" value="TRYPSIN_DOM"/>
    <property type="match status" value="1"/>
</dbReference>
<keyword evidence="3" id="KW-0720">Serine protease</keyword>
<sequence>MKLLVLLAVVCAASAAAPRWPRLPKGWVPPDTKIVGGEDVDIRDYPYQVAMYYRGFFKCGGSIIGPNTILTAANCIYGLENFPSRFSIKYGVTDKTSSGKTAGVSKINVHDEYSGESVTNDIATMILSSTIAYSETASAVMLAGTNSGTYAGEDAVVSGWGLTEEGNVSQERIFHEESITCYGHTITAVRDRRL</sequence>
<proteinExistence type="predicted"/>
<dbReference type="SMART" id="SM00020">
    <property type="entry name" value="Tryp_SPc"/>
    <property type="match status" value="1"/>
</dbReference>
<dbReference type="InterPro" id="IPR050430">
    <property type="entry name" value="Peptidase_S1"/>
</dbReference>